<sequence>MSAHSNLPLSLFTTSPPPPPRPAQHPSPRPASQPKTMSTATTMQRVVLALTNFKSPILRTVVPCGLAAVALQALAAAPSVAARSELFLTSRAP</sequence>
<proteinExistence type="predicted"/>
<feature type="region of interest" description="Disordered" evidence="1">
    <location>
        <begin position="1"/>
        <end position="38"/>
    </location>
</feature>
<comment type="caution">
    <text evidence="2">The sequence shown here is derived from an EMBL/GenBank/DDBJ whole genome shotgun (WGS) entry which is preliminary data.</text>
</comment>
<accession>A0A0A2VUB1</accession>
<feature type="compositionally biased region" description="Polar residues" evidence="1">
    <location>
        <begin position="1"/>
        <end position="14"/>
    </location>
</feature>
<reference evidence="2 3" key="1">
    <citation type="submission" date="2012-10" db="EMBL/GenBank/DDBJ databases">
        <title>Genome sequencing and analysis of entomopathogenic fungi Beauveria bassiana D1-5.</title>
        <authorList>
            <person name="Li Q."/>
            <person name="Wang L."/>
            <person name="Zhang Z."/>
            <person name="Wang Q."/>
            <person name="Ren J."/>
            <person name="Wang M."/>
            <person name="Xu W."/>
            <person name="Wang J."/>
            <person name="Lu Y."/>
            <person name="Du Q."/>
            <person name="Sun Z."/>
        </authorList>
    </citation>
    <scope>NUCLEOTIDE SEQUENCE [LARGE SCALE GENOMIC DNA]</scope>
    <source>
        <strain evidence="2 3">D1-5</strain>
    </source>
</reference>
<evidence type="ECO:0000313" key="3">
    <source>
        <dbReference type="Proteomes" id="UP000030106"/>
    </source>
</evidence>
<protein>
    <submittedName>
        <fullName evidence="2">Uncharacterized protein</fullName>
    </submittedName>
</protein>
<organism evidence="2 3">
    <name type="scientific">Beauveria bassiana D1-5</name>
    <dbReference type="NCBI Taxonomy" id="1245745"/>
    <lineage>
        <taxon>Eukaryota</taxon>
        <taxon>Fungi</taxon>
        <taxon>Dikarya</taxon>
        <taxon>Ascomycota</taxon>
        <taxon>Pezizomycotina</taxon>
        <taxon>Sordariomycetes</taxon>
        <taxon>Hypocreomycetidae</taxon>
        <taxon>Hypocreales</taxon>
        <taxon>Cordycipitaceae</taxon>
        <taxon>Beauveria</taxon>
    </lineage>
</organism>
<dbReference type="Proteomes" id="UP000030106">
    <property type="component" value="Unassembled WGS sequence"/>
</dbReference>
<evidence type="ECO:0000256" key="1">
    <source>
        <dbReference type="SAM" id="MobiDB-lite"/>
    </source>
</evidence>
<evidence type="ECO:0000313" key="2">
    <source>
        <dbReference type="EMBL" id="KGQ09730.1"/>
    </source>
</evidence>
<name>A0A0A2VUB1_BEABA</name>
<dbReference type="EMBL" id="ANFO01000412">
    <property type="protein sequence ID" value="KGQ09730.1"/>
    <property type="molecule type" value="Genomic_DNA"/>
</dbReference>
<dbReference type="AlphaFoldDB" id="A0A0A2VUB1"/>
<feature type="compositionally biased region" description="Pro residues" evidence="1">
    <location>
        <begin position="15"/>
        <end position="31"/>
    </location>
</feature>
<dbReference type="HOGENOM" id="CLU_2399355_0_0_1"/>
<gene>
    <name evidence="2" type="ORF">BBAD15_g4931</name>
</gene>